<evidence type="ECO:0000313" key="7">
    <source>
        <dbReference type="EMBL" id="MFD2729395.1"/>
    </source>
</evidence>
<accession>A0ABW5TLA5</accession>
<dbReference type="InterPro" id="IPR010432">
    <property type="entry name" value="RDD"/>
</dbReference>
<organism evidence="7 8">
    <name type="scientific">Enterococcus camelliae</name>
    <dbReference type="NCBI Taxonomy" id="453959"/>
    <lineage>
        <taxon>Bacteria</taxon>
        <taxon>Bacillati</taxon>
        <taxon>Bacillota</taxon>
        <taxon>Bacilli</taxon>
        <taxon>Lactobacillales</taxon>
        <taxon>Enterococcaceae</taxon>
        <taxon>Enterococcus</taxon>
    </lineage>
</organism>
<keyword evidence="4 5" id="KW-0472">Membrane</keyword>
<evidence type="ECO:0000259" key="6">
    <source>
        <dbReference type="Pfam" id="PF06271"/>
    </source>
</evidence>
<dbReference type="EMBL" id="JBHUMO010000046">
    <property type="protein sequence ID" value="MFD2729395.1"/>
    <property type="molecule type" value="Genomic_DNA"/>
</dbReference>
<evidence type="ECO:0000256" key="3">
    <source>
        <dbReference type="ARBA" id="ARBA00022989"/>
    </source>
</evidence>
<keyword evidence="2 5" id="KW-0812">Transmembrane</keyword>
<keyword evidence="8" id="KW-1185">Reference proteome</keyword>
<evidence type="ECO:0000256" key="4">
    <source>
        <dbReference type="ARBA" id="ARBA00023136"/>
    </source>
</evidence>
<comment type="subcellular location">
    <subcellularLocation>
        <location evidence="1">Membrane</location>
        <topology evidence="1">Multi-pass membrane protein</topology>
    </subcellularLocation>
</comment>
<evidence type="ECO:0000256" key="5">
    <source>
        <dbReference type="SAM" id="Phobius"/>
    </source>
</evidence>
<sequence>MIVKWLDCKLPIGARSSVKVERRVFAVAIDFFICGVLSALPATLIFQYISGEKIFLTDMYFVEASGYGLPLAIFFCCLSIIVGFLYYVIIPWKIFLGQTIGKKIMRLHIVTWSDGQPSFLAYVQRQCICLFFVEGSATAISMYVKQLVTLVSRFYVDRIFSIFWFVLTCASILSVIGTKRALALHDYLVKTKVE</sequence>
<feature type="transmembrane region" description="Helical" evidence="5">
    <location>
        <begin position="69"/>
        <end position="96"/>
    </location>
</feature>
<gene>
    <name evidence="7" type="ORF">ACFSR0_08145</name>
</gene>
<keyword evidence="3 5" id="KW-1133">Transmembrane helix</keyword>
<evidence type="ECO:0000256" key="1">
    <source>
        <dbReference type="ARBA" id="ARBA00004141"/>
    </source>
</evidence>
<reference evidence="8" key="1">
    <citation type="journal article" date="2019" name="Int. J. Syst. Evol. Microbiol.">
        <title>The Global Catalogue of Microorganisms (GCM) 10K type strain sequencing project: providing services to taxonomists for standard genome sequencing and annotation.</title>
        <authorList>
            <consortium name="The Broad Institute Genomics Platform"/>
            <consortium name="The Broad Institute Genome Sequencing Center for Infectious Disease"/>
            <person name="Wu L."/>
            <person name="Ma J."/>
        </authorList>
    </citation>
    <scope>NUCLEOTIDE SEQUENCE [LARGE SCALE GENOMIC DNA]</scope>
    <source>
        <strain evidence="8">TISTR 932</strain>
    </source>
</reference>
<feature type="transmembrane region" description="Helical" evidence="5">
    <location>
        <begin position="159"/>
        <end position="178"/>
    </location>
</feature>
<feature type="domain" description="RDD" evidence="6">
    <location>
        <begin position="20"/>
        <end position="188"/>
    </location>
</feature>
<evidence type="ECO:0000313" key="8">
    <source>
        <dbReference type="Proteomes" id="UP001597427"/>
    </source>
</evidence>
<dbReference type="Pfam" id="PF06271">
    <property type="entry name" value="RDD"/>
    <property type="match status" value="1"/>
</dbReference>
<dbReference type="Proteomes" id="UP001597427">
    <property type="component" value="Unassembled WGS sequence"/>
</dbReference>
<feature type="transmembrane region" description="Helical" evidence="5">
    <location>
        <begin position="24"/>
        <end position="49"/>
    </location>
</feature>
<comment type="caution">
    <text evidence="7">The sequence shown here is derived from an EMBL/GenBank/DDBJ whole genome shotgun (WGS) entry which is preliminary data.</text>
</comment>
<proteinExistence type="predicted"/>
<protein>
    <submittedName>
        <fullName evidence="7">RDD family protein</fullName>
    </submittedName>
</protein>
<dbReference type="RefSeq" id="WP_379981714.1">
    <property type="nucleotide sequence ID" value="NZ_JBHUMO010000046.1"/>
</dbReference>
<name>A0ABW5TLA5_9ENTE</name>
<feature type="transmembrane region" description="Helical" evidence="5">
    <location>
        <begin position="127"/>
        <end position="144"/>
    </location>
</feature>
<evidence type="ECO:0000256" key="2">
    <source>
        <dbReference type="ARBA" id="ARBA00022692"/>
    </source>
</evidence>